<dbReference type="AlphaFoldDB" id="A0A2I1DFD5"/>
<proteinExistence type="predicted"/>
<keyword evidence="3" id="KW-1185">Reference proteome</keyword>
<dbReference type="Proteomes" id="UP000234254">
    <property type="component" value="Unassembled WGS sequence"/>
</dbReference>
<dbReference type="Pfam" id="PF11937">
    <property type="entry name" value="DUF3455"/>
    <property type="match status" value="1"/>
</dbReference>
<evidence type="ECO:0008006" key="4">
    <source>
        <dbReference type="Google" id="ProtNLM"/>
    </source>
</evidence>
<feature type="chain" id="PRO_5014128090" description="Malate dehydrogenase" evidence="1">
    <location>
        <begin position="18"/>
        <end position="252"/>
    </location>
</feature>
<dbReference type="Pfam" id="PF11693">
    <property type="entry name" value="DUF2990"/>
    <property type="match status" value="1"/>
</dbReference>
<evidence type="ECO:0000313" key="3">
    <source>
        <dbReference type="Proteomes" id="UP000234254"/>
    </source>
</evidence>
<gene>
    <name evidence="2" type="ORF">P168DRAFT_323689</name>
</gene>
<dbReference type="PANTHER" id="PTHR35567:SF1">
    <property type="entry name" value="CONSERVED FUNGAL PROTEIN (AFU_ORTHOLOGUE AFUA_1G14230)"/>
    <property type="match status" value="1"/>
</dbReference>
<accession>A0A2I1DFD5</accession>
<dbReference type="EMBL" id="MSFM01000001">
    <property type="protein sequence ID" value="PKY08584.1"/>
    <property type="molecule type" value="Genomic_DNA"/>
</dbReference>
<evidence type="ECO:0000256" key="1">
    <source>
        <dbReference type="SAM" id="SignalP"/>
    </source>
</evidence>
<dbReference type="InterPro" id="IPR021851">
    <property type="entry name" value="DUF3455"/>
</dbReference>
<comment type="caution">
    <text evidence="2">The sequence shown here is derived from an EMBL/GenBank/DDBJ whole genome shotgun (WGS) entry which is preliminary data.</text>
</comment>
<protein>
    <recommendedName>
        <fullName evidence="4">Malate dehydrogenase</fullName>
    </recommendedName>
</protein>
<sequence>MRPILYLTSCLVATSLAAPTFFDDAYNYSDEMAEFLGKVSQHIHGDVKDLLHKATTCDPSSIALPSHASGLPPPDDQKPAYVAVGRGTQNYTCTDSTSNSKPEAVGAVARLYNATCIAANYPDVIHTLPGLAYKLTLPPGDADPLPPANIDLLGHHFFESKVPIFDLDTTTSRKFGVARTKKVSDIDAPSDAIQGENGAVAWLYLETVDGTVGGYSGVYRVDTVGGAAPKTCEGMESSFTVQYAANYYIYKS</sequence>
<evidence type="ECO:0000313" key="2">
    <source>
        <dbReference type="EMBL" id="PKY08584.1"/>
    </source>
</evidence>
<dbReference type="OrthoDB" id="1859733at2759"/>
<name>A0A2I1DFD5_ASPC2</name>
<feature type="signal peptide" evidence="1">
    <location>
        <begin position="1"/>
        <end position="17"/>
    </location>
</feature>
<keyword evidence="1" id="KW-0732">Signal</keyword>
<organism evidence="2 3">
    <name type="scientific">Aspergillus campestris (strain IBT 28561)</name>
    <dbReference type="NCBI Taxonomy" id="1392248"/>
    <lineage>
        <taxon>Eukaryota</taxon>
        <taxon>Fungi</taxon>
        <taxon>Dikarya</taxon>
        <taxon>Ascomycota</taxon>
        <taxon>Pezizomycotina</taxon>
        <taxon>Eurotiomycetes</taxon>
        <taxon>Eurotiomycetidae</taxon>
        <taxon>Eurotiales</taxon>
        <taxon>Aspergillaceae</taxon>
        <taxon>Aspergillus</taxon>
        <taxon>Aspergillus subgen. Circumdati</taxon>
    </lineage>
</organism>
<dbReference type="GeneID" id="36548243"/>
<dbReference type="InterPro" id="IPR021706">
    <property type="entry name" value="DUF2990"/>
</dbReference>
<reference evidence="2" key="1">
    <citation type="submission" date="2016-12" db="EMBL/GenBank/DDBJ databases">
        <title>The genomes of Aspergillus section Nigri reveals drivers in fungal speciation.</title>
        <authorList>
            <consortium name="DOE Joint Genome Institute"/>
            <person name="Vesth T.C."/>
            <person name="Nybo J."/>
            <person name="Theobald S."/>
            <person name="Brandl J."/>
            <person name="Frisvad J.C."/>
            <person name="Nielsen K.F."/>
            <person name="Lyhne E.K."/>
            <person name="Kogle M.E."/>
            <person name="Kuo A."/>
            <person name="Riley R."/>
            <person name="Clum A."/>
            <person name="Nolan M."/>
            <person name="Lipzen A."/>
            <person name="Salamov A."/>
            <person name="Henrissat B."/>
            <person name="Wiebenga A."/>
            <person name="De vries R.P."/>
            <person name="Grigoriev I.V."/>
            <person name="Mortensen U.H."/>
            <person name="Andersen M.R."/>
            <person name="Baker S.E."/>
        </authorList>
    </citation>
    <scope>NUCLEOTIDE SEQUENCE</scope>
    <source>
        <strain evidence="2">IBT 28561</strain>
    </source>
</reference>
<dbReference type="PANTHER" id="PTHR35567">
    <property type="entry name" value="MALATE DEHYDROGENASE (AFU_ORTHOLOGUE AFUA_2G13800)"/>
    <property type="match status" value="1"/>
</dbReference>
<dbReference type="RefSeq" id="XP_024697178.1">
    <property type="nucleotide sequence ID" value="XM_024840719.1"/>
</dbReference>
<dbReference type="VEuPathDB" id="FungiDB:P168DRAFT_323689"/>